<keyword evidence="2 13" id="KW-0813">Transport</keyword>
<keyword evidence="9 13" id="KW-0066">ATP synthesis</keyword>
<keyword evidence="7 13" id="KW-0406">Ion transport</keyword>
<keyword evidence="15" id="KW-0175">Coiled coil</keyword>
<dbReference type="CDD" id="cd06503">
    <property type="entry name" value="ATP-synt_Fo_b"/>
    <property type="match status" value="1"/>
</dbReference>
<dbReference type="PANTHER" id="PTHR33445">
    <property type="entry name" value="ATP SYNTHASE SUBUNIT B', CHLOROPLASTIC"/>
    <property type="match status" value="1"/>
</dbReference>
<dbReference type="InterPro" id="IPR050059">
    <property type="entry name" value="ATP_synthase_B_chain"/>
</dbReference>
<feature type="signal peptide" evidence="16">
    <location>
        <begin position="1"/>
        <end position="17"/>
    </location>
</feature>
<keyword evidence="8 13" id="KW-0472">Membrane</keyword>
<keyword evidence="18" id="KW-1185">Reference proteome</keyword>
<dbReference type="InterPro" id="IPR002146">
    <property type="entry name" value="ATP_synth_b/b'su_bac/chlpt"/>
</dbReference>
<evidence type="ECO:0000256" key="4">
    <source>
        <dbReference type="ARBA" id="ARBA00022692"/>
    </source>
</evidence>
<keyword evidence="3 13" id="KW-0138">CF(0)</keyword>
<comment type="similarity">
    <text evidence="1 13 14">Belongs to the ATPase B chain family.</text>
</comment>
<evidence type="ECO:0000256" key="6">
    <source>
        <dbReference type="ARBA" id="ARBA00022989"/>
    </source>
</evidence>
<evidence type="ECO:0000313" key="18">
    <source>
        <dbReference type="Proteomes" id="UP000555411"/>
    </source>
</evidence>
<dbReference type="GO" id="GO:0046961">
    <property type="term" value="F:proton-transporting ATPase activity, rotational mechanism"/>
    <property type="evidence" value="ECO:0007669"/>
    <property type="project" value="TreeGrafter"/>
</dbReference>
<feature type="chain" id="PRO_5032810564" description="ATP synthase subunit b" evidence="16">
    <location>
        <begin position="18"/>
        <end position="184"/>
    </location>
</feature>
<evidence type="ECO:0000256" key="9">
    <source>
        <dbReference type="ARBA" id="ARBA00023310"/>
    </source>
</evidence>
<comment type="subunit">
    <text evidence="13">F-type ATPases have 2 components, F(1) - the catalytic core - and F(0) - the membrane proton channel. F(1) has five subunits: alpha(3), beta(3), gamma(1), delta(1), epsilon(1). F(0) has three main subunits: a(1), b(2) and c(10-14). The alpha and beta chains form an alternating ring which encloses part of the gamma chain. F(1) is attached to F(0) by a central stalk formed by the gamma and epsilon chains, while a peripheral stalk is formed by the delta and b chains.</text>
</comment>
<comment type="subcellular location">
    <subcellularLocation>
        <location evidence="13">Cell membrane</location>
        <topology evidence="13">Single-pass membrane protein</topology>
    </subcellularLocation>
    <subcellularLocation>
        <location evidence="12">Endomembrane system</location>
        <topology evidence="12">Single-pass membrane protein</topology>
    </subcellularLocation>
</comment>
<proteinExistence type="inferred from homology"/>
<feature type="transmembrane region" description="Helical" evidence="13">
    <location>
        <begin position="27"/>
        <end position="46"/>
    </location>
</feature>
<sequence>MKKLIALLALTASPAFAAGGPFLSLHNTNFVVLLAFLLFIGILIYAKVPAKIGGLLDARAVQIKAELEEARALREEAKALLASYEKKQKEVIEQSERIIASAKDEAMAAAAQAKADLKLSIARRVAAAEDQITSAEQSAIRAVKDQAITVAVAAAGDVLAKQMTAEGAAASIDAAIAQVDAKLH</sequence>
<evidence type="ECO:0000256" key="16">
    <source>
        <dbReference type="SAM" id="SignalP"/>
    </source>
</evidence>
<evidence type="ECO:0000256" key="1">
    <source>
        <dbReference type="ARBA" id="ARBA00005513"/>
    </source>
</evidence>
<dbReference type="RefSeq" id="WP_185795814.1">
    <property type="nucleotide sequence ID" value="NZ_JACLQD010000001.1"/>
</dbReference>
<name>A0A842I435_9RHOB</name>
<evidence type="ECO:0000313" key="17">
    <source>
        <dbReference type="EMBL" id="MBC2834193.1"/>
    </source>
</evidence>
<evidence type="ECO:0000256" key="7">
    <source>
        <dbReference type="ARBA" id="ARBA00023065"/>
    </source>
</evidence>
<evidence type="ECO:0000256" key="13">
    <source>
        <dbReference type="HAMAP-Rule" id="MF_01398"/>
    </source>
</evidence>
<gene>
    <name evidence="13" type="primary">atpF</name>
    <name evidence="17" type="ORF">H7F16_01655</name>
</gene>
<evidence type="ECO:0000256" key="3">
    <source>
        <dbReference type="ARBA" id="ARBA00022547"/>
    </source>
</evidence>
<feature type="coiled-coil region" evidence="15">
    <location>
        <begin position="60"/>
        <end position="112"/>
    </location>
</feature>
<evidence type="ECO:0000256" key="14">
    <source>
        <dbReference type="RuleBase" id="RU003848"/>
    </source>
</evidence>
<dbReference type="GO" id="GO:0012505">
    <property type="term" value="C:endomembrane system"/>
    <property type="evidence" value="ECO:0007669"/>
    <property type="project" value="UniProtKB-SubCell"/>
</dbReference>
<evidence type="ECO:0000256" key="12">
    <source>
        <dbReference type="ARBA" id="ARBA00037847"/>
    </source>
</evidence>
<protein>
    <recommendedName>
        <fullName evidence="13">ATP synthase subunit b</fullName>
    </recommendedName>
    <alternativeName>
        <fullName evidence="13">ATP synthase F(0) sector subunit b</fullName>
    </alternativeName>
    <alternativeName>
        <fullName evidence="13">ATPase subunit I</fullName>
    </alternativeName>
    <alternativeName>
        <fullName evidence="13">F-type ATPase subunit b</fullName>
        <shortName evidence="13">F-ATPase subunit b</shortName>
    </alternativeName>
</protein>
<dbReference type="AlphaFoldDB" id="A0A842I435"/>
<dbReference type="GO" id="GO:0005886">
    <property type="term" value="C:plasma membrane"/>
    <property type="evidence" value="ECO:0007669"/>
    <property type="project" value="UniProtKB-SubCell"/>
</dbReference>
<evidence type="ECO:0000256" key="10">
    <source>
        <dbReference type="ARBA" id="ARBA00025198"/>
    </source>
</evidence>
<evidence type="ECO:0000256" key="5">
    <source>
        <dbReference type="ARBA" id="ARBA00022781"/>
    </source>
</evidence>
<dbReference type="PANTHER" id="PTHR33445:SF1">
    <property type="entry name" value="ATP SYNTHASE SUBUNIT B"/>
    <property type="match status" value="1"/>
</dbReference>
<keyword evidence="16" id="KW-0732">Signal</keyword>
<keyword evidence="13" id="KW-1003">Cell membrane</keyword>
<dbReference type="NCBIfam" id="NF009989">
    <property type="entry name" value="PRK13455.1"/>
    <property type="match status" value="1"/>
</dbReference>
<dbReference type="Proteomes" id="UP000555411">
    <property type="component" value="Unassembled WGS sequence"/>
</dbReference>
<evidence type="ECO:0000256" key="15">
    <source>
        <dbReference type="SAM" id="Coils"/>
    </source>
</evidence>
<dbReference type="GO" id="GO:0045259">
    <property type="term" value="C:proton-transporting ATP synthase complex"/>
    <property type="evidence" value="ECO:0007669"/>
    <property type="project" value="UniProtKB-KW"/>
</dbReference>
<organism evidence="17 18">
    <name type="scientific">Paragemmobacter straminiformis</name>
    <dbReference type="NCBI Taxonomy" id="2045119"/>
    <lineage>
        <taxon>Bacteria</taxon>
        <taxon>Pseudomonadati</taxon>
        <taxon>Pseudomonadota</taxon>
        <taxon>Alphaproteobacteria</taxon>
        <taxon>Rhodobacterales</taxon>
        <taxon>Paracoccaceae</taxon>
        <taxon>Paragemmobacter</taxon>
    </lineage>
</organism>
<comment type="function">
    <text evidence="10 13">F(1)F(0) ATP synthase produces ATP from ADP in the presence of a proton or sodium gradient. F-type ATPases consist of two structural domains, F(1) containing the extramembraneous catalytic core and F(0) containing the membrane proton channel, linked together by a central stalk and a peripheral stalk. During catalysis, ATP synthesis in the catalytic domain of F(1) is coupled via a rotary mechanism of the central stalk subunits to proton translocation.</text>
</comment>
<reference evidence="17 18" key="1">
    <citation type="journal article" date="2017" name="Int. J. Syst. Evol. Microbiol.">
        <title>Gemmobacter straminiformis sp. nov., isolated from an artificial fountain.</title>
        <authorList>
            <person name="Kang J.Y."/>
            <person name="Kim M.J."/>
            <person name="Chun J."/>
            <person name="Son K.P."/>
            <person name="Jahng K.Y."/>
        </authorList>
    </citation>
    <scope>NUCLEOTIDE SEQUENCE [LARGE SCALE GENOMIC DNA]</scope>
    <source>
        <strain evidence="17 18">CAM-8</strain>
    </source>
</reference>
<evidence type="ECO:0000256" key="11">
    <source>
        <dbReference type="ARBA" id="ARBA00025614"/>
    </source>
</evidence>
<keyword evidence="5 13" id="KW-0375">Hydrogen ion transport</keyword>
<comment type="caution">
    <text evidence="17">The sequence shown here is derived from an EMBL/GenBank/DDBJ whole genome shotgun (WGS) entry which is preliminary data.</text>
</comment>
<dbReference type="HAMAP" id="MF_01398">
    <property type="entry name" value="ATP_synth_b_bprime"/>
    <property type="match status" value="1"/>
</dbReference>
<dbReference type="EMBL" id="JACLQD010000001">
    <property type="protein sequence ID" value="MBC2834193.1"/>
    <property type="molecule type" value="Genomic_DNA"/>
</dbReference>
<keyword evidence="6 13" id="KW-1133">Transmembrane helix</keyword>
<comment type="function">
    <text evidence="11">Component of the F(0) channel, it forms part of the peripheral stalk, linking F(1) to F(0). The b'-subunit is a diverged and duplicated form of b found in plants and photosynthetic bacteria.</text>
</comment>
<keyword evidence="4 13" id="KW-0812">Transmembrane</keyword>
<evidence type="ECO:0000256" key="8">
    <source>
        <dbReference type="ARBA" id="ARBA00023136"/>
    </source>
</evidence>
<dbReference type="GO" id="GO:0046933">
    <property type="term" value="F:proton-transporting ATP synthase activity, rotational mechanism"/>
    <property type="evidence" value="ECO:0007669"/>
    <property type="project" value="UniProtKB-UniRule"/>
</dbReference>
<evidence type="ECO:0000256" key="2">
    <source>
        <dbReference type="ARBA" id="ARBA00022448"/>
    </source>
</evidence>
<accession>A0A842I435</accession>
<dbReference type="Pfam" id="PF00430">
    <property type="entry name" value="ATP-synt_B"/>
    <property type="match status" value="1"/>
</dbReference>